<dbReference type="PROSITE" id="PS50011">
    <property type="entry name" value="PROTEIN_KINASE_DOM"/>
    <property type="match status" value="1"/>
</dbReference>
<name>A0A553HP45_9PEZI</name>
<reference evidence="3" key="1">
    <citation type="submission" date="2019-06" db="EMBL/GenBank/DDBJ databases">
        <title>Draft genome sequence of the griseofulvin-producing fungus Xylaria cubensis strain G536.</title>
        <authorList>
            <person name="Mead M.E."/>
            <person name="Raja H.A."/>
            <person name="Steenwyk J.L."/>
            <person name="Knowles S.L."/>
            <person name="Oberlies N.H."/>
            <person name="Rokas A."/>
        </authorList>
    </citation>
    <scope>NUCLEOTIDE SEQUENCE [LARGE SCALE GENOMIC DNA]</scope>
    <source>
        <strain evidence="3">G536</strain>
    </source>
</reference>
<keyword evidence="3" id="KW-1185">Reference proteome</keyword>
<protein>
    <recommendedName>
        <fullName evidence="1">Protein kinase domain-containing protein</fullName>
    </recommendedName>
</protein>
<dbReference type="PROSITE" id="PS00108">
    <property type="entry name" value="PROTEIN_KINASE_ST"/>
    <property type="match status" value="1"/>
</dbReference>
<dbReference type="SMART" id="SM00220">
    <property type="entry name" value="S_TKc"/>
    <property type="match status" value="1"/>
</dbReference>
<dbReference type="EMBL" id="VFLP01000063">
    <property type="protein sequence ID" value="TRX89733.1"/>
    <property type="molecule type" value="Genomic_DNA"/>
</dbReference>
<dbReference type="InterPro" id="IPR011990">
    <property type="entry name" value="TPR-like_helical_dom_sf"/>
</dbReference>
<dbReference type="GO" id="GO:0005524">
    <property type="term" value="F:ATP binding"/>
    <property type="evidence" value="ECO:0007669"/>
    <property type="project" value="InterPro"/>
</dbReference>
<evidence type="ECO:0000259" key="1">
    <source>
        <dbReference type="PROSITE" id="PS50011"/>
    </source>
</evidence>
<dbReference type="InterPro" id="IPR000719">
    <property type="entry name" value="Prot_kinase_dom"/>
</dbReference>
<gene>
    <name evidence="2" type="ORF">FHL15_009323</name>
</gene>
<sequence length="1174" mass="132196">MPTSYSYLPSWTSLSNTGLPIEVDTVKAATHSNLISFLAVAQHYNIDILPNTWQPARGDLGIGGEAYIRQSYVKSDLQLAFRALRVFYNEYADLPIEQRISQAFEGMMTEISILSQPLVQESPNVINLLSISWNVEPDSVWPVLVYAKGTPIRQYLLESCEKPLDLEEKLSICSGVAHGDLKPQNIIMAKPLQSSDQHHFESSSVVPQVVDVSLSVIGQDTDLRLLPRSVGWSAPEWHNRYFQIQNARRMDMFSFGLICYWILSWDQSFSHLSAEEEDQAMRNLNGGLQGNNNKPHELAIALVRGMNLDSSTLENLERLFDLTLAPEPQNRARNASQLLSLLGAAAPSEPGDRGDEAPSPNIPLNRCGFRLWHSIAQLTVLDFRVRQFIFSTLSKTSSSTCPECIKNNALQAAICCEIAFGTSRSPDESLRFQRLGEFNQERLSSEIQALQDYRRSSGSNPLPYFVEPDLVHEYQRRSDMQAACHCLEQEIVGRRLWFSDDHSLVHIMRVSLALVLSEAGRTTEALEIQASAVQMYERVYGESNSETIASLSQLALLLDSCGQHIKAIETGERALELSEKYLAKDDRYVLTTMVNLVVALIHADRLEDAEQLQNDVVKRHEEILGPEHQNTMRCLENQASILDRKPVPDVEAAMKIRKRVMKTWEETHGMQHRDTLRAQYAFQTTTSRMNGVTAATLDVDIDIHDRAKRFLGTEITDTWLYAATVAMSMVFLGFSSEANEVFQEARSNLERIQGPSHHETLKLMSDYARTCQQAGLYNQAKNMCYQIIDRQTGSTEVYSSPALDALGILGLSLYGEDKWEEAKEVFETVMGYSTETWSSKFYTSQAREVATYLQDIYQADGAMEKAIELNQSLVKWANLHNVQNTLAGITYQINLAGSLVKSRRAREALETLPDIHQKSLRLLGPHHDATIGVMTHLITAWNQLGQHEKAIAAGQNLLETLKDALGPSHEDTLLVMSNIGTMLIEVGSLAEAEALLLEVANIYTLQNDHRGSDRTMHNLAFVYDKQNKIQEAIHQQRQLVLRHVGDTTVDSLEERYCLADYLSKDPSKLEESLETAYQVWEVCNDLHGSDNFVTIQAAGLIGEIHLQQRSLDKAQASFERELRGALDMTRDNKEKWIQDAKNHIDSVSQARLEESKHGFHIQNNIISINASTRQ</sequence>
<dbReference type="PANTHER" id="PTHR46082">
    <property type="entry name" value="ATP/GTP-BINDING PROTEIN-RELATED"/>
    <property type="match status" value="1"/>
</dbReference>
<feature type="domain" description="Protein kinase" evidence="1">
    <location>
        <begin position="1"/>
        <end position="342"/>
    </location>
</feature>
<dbReference type="SUPFAM" id="SSF56112">
    <property type="entry name" value="Protein kinase-like (PK-like)"/>
    <property type="match status" value="1"/>
</dbReference>
<dbReference type="Gene3D" id="1.25.40.10">
    <property type="entry name" value="Tetratricopeptide repeat domain"/>
    <property type="match status" value="3"/>
</dbReference>
<dbReference type="AlphaFoldDB" id="A0A553HP45"/>
<dbReference type="OrthoDB" id="626167at2759"/>
<dbReference type="InterPro" id="IPR011009">
    <property type="entry name" value="Kinase-like_dom_sf"/>
</dbReference>
<proteinExistence type="predicted"/>
<evidence type="ECO:0000313" key="3">
    <source>
        <dbReference type="Proteomes" id="UP000319160"/>
    </source>
</evidence>
<dbReference type="STRING" id="2512241.A0A553HP45"/>
<dbReference type="Pfam" id="PF13374">
    <property type="entry name" value="TPR_10"/>
    <property type="match status" value="1"/>
</dbReference>
<dbReference type="InterPro" id="IPR053137">
    <property type="entry name" value="NLR-like"/>
</dbReference>
<dbReference type="InterPro" id="IPR008271">
    <property type="entry name" value="Ser/Thr_kinase_AS"/>
</dbReference>
<dbReference type="Pfam" id="PF13424">
    <property type="entry name" value="TPR_12"/>
    <property type="match status" value="2"/>
</dbReference>
<organism evidence="2 3">
    <name type="scientific">Xylaria flabelliformis</name>
    <dbReference type="NCBI Taxonomy" id="2512241"/>
    <lineage>
        <taxon>Eukaryota</taxon>
        <taxon>Fungi</taxon>
        <taxon>Dikarya</taxon>
        <taxon>Ascomycota</taxon>
        <taxon>Pezizomycotina</taxon>
        <taxon>Sordariomycetes</taxon>
        <taxon>Xylariomycetidae</taxon>
        <taxon>Xylariales</taxon>
        <taxon>Xylariaceae</taxon>
        <taxon>Xylaria</taxon>
    </lineage>
</organism>
<dbReference type="Proteomes" id="UP000319160">
    <property type="component" value="Unassembled WGS sequence"/>
</dbReference>
<dbReference type="SUPFAM" id="SSF48452">
    <property type="entry name" value="TPR-like"/>
    <property type="match status" value="3"/>
</dbReference>
<evidence type="ECO:0000313" key="2">
    <source>
        <dbReference type="EMBL" id="TRX89733.1"/>
    </source>
</evidence>
<dbReference type="GO" id="GO:0004672">
    <property type="term" value="F:protein kinase activity"/>
    <property type="evidence" value="ECO:0007669"/>
    <property type="project" value="InterPro"/>
</dbReference>
<comment type="caution">
    <text evidence="2">The sequence shown here is derived from an EMBL/GenBank/DDBJ whole genome shotgun (WGS) entry which is preliminary data.</text>
</comment>
<dbReference type="PANTHER" id="PTHR46082:SF6">
    <property type="entry name" value="AAA+ ATPASE DOMAIN-CONTAINING PROTEIN-RELATED"/>
    <property type="match status" value="1"/>
</dbReference>
<dbReference type="Gene3D" id="1.10.510.10">
    <property type="entry name" value="Transferase(Phosphotransferase) domain 1"/>
    <property type="match status" value="1"/>
</dbReference>
<accession>A0A553HP45</accession>